<accession>A0A147BKK6</accession>
<sequence>MCLAELASAGVLVKSFAVLVPSRAGKPFGVPTGLCSLVAHPEEVPVSPTVGQVDFLKTLARSPEVN</sequence>
<proteinExistence type="predicted"/>
<organism evidence="1">
    <name type="scientific">Ixodes ricinus</name>
    <name type="common">Common tick</name>
    <name type="synonym">Acarus ricinus</name>
    <dbReference type="NCBI Taxonomy" id="34613"/>
    <lineage>
        <taxon>Eukaryota</taxon>
        <taxon>Metazoa</taxon>
        <taxon>Ecdysozoa</taxon>
        <taxon>Arthropoda</taxon>
        <taxon>Chelicerata</taxon>
        <taxon>Arachnida</taxon>
        <taxon>Acari</taxon>
        <taxon>Parasitiformes</taxon>
        <taxon>Ixodida</taxon>
        <taxon>Ixodoidea</taxon>
        <taxon>Ixodidae</taxon>
        <taxon>Ixodinae</taxon>
        <taxon>Ixodes</taxon>
    </lineage>
</organism>
<dbReference type="EMBL" id="GEGO01004140">
    <property type="protein sequence ID" value="JAR91264.1"/>
    <property type="molecule type" value="Transcribed_RNA"/>
</dbReference>
<reference evidence="1" key="1">
    <citation type="journal article" date="2018" name="PLoS Negl. Trop. Dis.">
        <title>Sialome diversity of ticks revealed by RNAseq of single tick salivary glands.</title>
        <authorList>
            <person name="Perner J."/>
            <person name="Kropackova S."/>
            <person name="Kopacek P."/>
            <person name="Ribeiro J.M."/>
        </authorList>
    </citation>
    <scope>NUCLEOTIDE SEQUENCE</scope>
    <source>
        <strain evidence="1">Siblings of single egg batch collected in Ceske Budejovice</strain>
        <tissue evidence="1">Salivary glands</tissue>
    </source>
</reference>
<name>A0A147BKK6_IXORI</name>
<protein>
    <submittedName>
        <fullName evidence="1">Putative secreted protein</fullName>
    </submittedName>
</protein>
<evidence type="ECO:0000313" key="1">
    <source>
        <dbReference type="EMBL" id="JAR91264.1"/>
    </source>
</evidence>
<dbReference type="AlphaFoldDB" id="A0A147BKK6"/>